<dbReference type="PANTHER" id="PTHR32196">
    <property type="entry name" value="ABC TRANSPORTER PERMEASE PROTEIN YPHD-RELATED-RELATED"/>
    <property type="match status" value="1"/>
</dbReference>
<accession>A0A176K3K9</accession>
<dbReference type="STRING" id="1453497.AT15_02395"/>
<dbReference type="PATRIC" id="fig|1453497.3.peg.479"/>
<evidence type="ECO:0000313" key="7">
    <source>
        <dbReference type="EMBL" id="OAA31697.1"/>
    </source>
</evidence>
<comment type="subcellular location">
    <subcellularLocation>
        <location evidence="1">Cell membrane</location>
        <topology evidence="1">Multi-pass membrane protein</topology>
    </subcellularLocation>
</comment>
<keyword evidence="2" id="KW-1003">Cell membrane</keyword>
<feature type="transmembrane region" description="Helical" evidence="6">
    <location>
        <begin position="74"/>
        <end position="95"/>
    </location>
</feature>
<dbReference type="RefSeq" id="WP_068345222.1">
    <property type="nucleotide sequence ID" value="NZ_JFHK01000002.1"/>
</dbReference>
<protein>
    <submittedName>
        <fullName evidence="7">Ribose ABC transporter permease</fullName>
    </submittedName>
</protein>
<evidence type="ECO:0000256" key="3">
    <source>
        <dbReference type="ARBA" id="ARBA00022692"/>
    </source>
</evidence>
<dbReference type="InterPro" id="IPR001851">
    <property type="entry name" value="ABC_transp_permease"/>
</dbReference>
<proteinExistence type="predicted"/>
<evidence type="ECO:0000256" key="6">
    <source>
        <dbReference type="SAM" id="Phobius"/>
    </source>
</evidence>
<feature type="transmembrane region" description="Helical" evidence="6">
    <location>
        <begin position="131"/>
        <end position="151"/>
    </location>
</feature>
<reference evidence="7 8" key="1">
    <citation type="submission" date="2014-02" db="EMBL/GenBank/DDBJ databases">
        <title>Kosmotoga genome sequencing.</title>
        <authorList>
            <person name="Pollo S.M."/>
            <person name="Charchuk R."/>
            <person name="Nesbo C.L."/>
        </authorList>
    </citation>
    <scope>NUCLEOTIDE SEQUENCE [LARGE SCALE GENOMIC DNA]</scope>
    <source>
        <strain evidence="7 8">S304</strain>
    </source>
</reference>
<evidence type="ECO:0000256" key="1">
    <source>
        <dbReference type="ARBA" id="ARBA00004651"/>
    </source>
</evidence>
<keyword evidence="4 6" id="KW-1133">Transmembrane helix</keyword>
<feature type="transmembrane region" description="Helical" evidence="6">
    <location>
        <begin position="101"/>
        <end position="124"/>
    </location>
</feature>
<dbReference type="CDD" id="cd06579">
    <property type="entry name" value="TM_PBP1_transp_AraH_like"/>
    <property type="match status" value="1"/>
</dbReference>
<evidence type="ECO:0000256" key="4">
    <source>
        <dbReference type="ARBA" id="ARBA00022989"/>
    </source>
</evidence>
<dbReference type="Proteomes" id="UP000077339">
    <property type="component" value="Unassembled WGS sequence"/>
</dbReference>
<feature type="transmembrane region" description="Helical" evidence="6">
    <location>
        <begin position="301"/>
        <end position="320"/>
    </location>
</feature>
<dbReference type="EMBL" id="JFHK01000002">
    <property type="protein sequence ID" value="OAA31697.1"/>
    <property type="molecule type" value="Genomic_DNA"/>
</dbReference>
<feature type="transmembrane region" description="Helical" evidence="6">
    <location>
        <begin position="171"/>
        <end position="193"/>
    </location>
</feature>
<evidence type="ECO:0000313" key="8">
    <source>
        <dbReference type="Proteomes" id="UP000077339"/>
    </source>
</evidence>
<comment type="caution">
    <text evidence="7">The sequence shown here is derived from an EMBL/GenBank/DDBJ whole genome shotgun (WGS) entry which is preliminary data.</text>
</comment>
<feature type="transmembrane region" description="Helical" evidence="6">
    <location>
        <begin position="12"/>
        <end position="36"/>
    </location>
</feature>
<sequence length="326" mass="34688">MSAKSVIKKIDFEKYGSLFAFVVLFIISSFASPYFLQLQNILNILRQVSYTGIIALGMTFVIIGGGIDLSVGSMTALVGGISILSLNSAMNFFGYGYWNEIMAIIVAVIVSIALGAAAGALNGVAITKGRIAPFIVTLGTMAIYRSLALYIGKAGVFRSDSYMYPELGMGYFLGVPIPVWVFFGMAVLFHIILNWTRYGRYICAVGSNQKVARYSAIKVNFVRFISYVMVGVTVGVSAVFLTSRLNSISSTNGGSGYELDAIAAVIIGGTPMTGGSGTIFGTVIGAIILGMINNMLNMLGVSPYLQGTVKGIVIIGAVLIQRKRSQ</sequence>
<keyword evidence="8" id="KW-1185">Reference proteome</keyword>
<keyword evidence="3 6" id="KW-0812">Transmembrane</keyword>
<dbReference type="OrthoDB" id="9784538at2"/>
<dbReference type="GO" id="GO:0005886">
    <property type="term" value="C:plasma membrane"/>
    <property type="evidence" value="ECO:0007669"/>
    <property type="project" value="UniProtKB-SubCell"/>
</dbReference>
<feature type="transmembrane region" description="Helical" evidence="6">
    <location>
        <begin position="221"/>
        <end position="241"/>
    </location>
</feature>
<organism evidence="7 8">
    <name type="scientific">Kosmotoga arenicorallina S304</name>
    <dbReference type="NCBI Taxonomy" id="1453497"/>
    <lineage>
        <taxon>Bacteria</taxon>
        <taxon>Thermotogati</taxon>
        <taxon>Thermotogota</taxon>
        <taxon>Thermotogae</taxon>
        <taxon>Kosmotogales</taxon>
        <taxon>Kosmotogaceae</taxon>
        <taxon>Kosmotoga</taxon>
    </lineage>
</organism>
<evidence type="ECO:0000256" key="5">
    <source>
        <dbReference type="ARBA" id="ARBA00023136"/>
    </source>
</evidence>
<dbReference type="GO" id="GO:0022857">
    <property type="term" value="F:transmembrane transporter activity"/>
    <property type="evidence" value="ECO:0007669"/>
    <property type="project" value="InterPro"/>
</dbReference>
<dbReference type="AlphaFoldDB" id="A0A176K3K9"/>
<feature type="transmembrane region" description="Helical" evidence="6">
    <location>
        <begin position="48"/>
        <end position="67"/>
    </location>
</feature>
<keyword evidence="5 6" id="KW-0472">Membrane</keyword>
<dbReference type="Pfam" id="PF02653">
    <property type="entry name" value="BPD_transp_2"/>
    <property type="match status" value="1"/>
</dbReference>
<feature type="transmembrane region" description="Helical" evidence="6">
    <location>
        <begin position="261"/>
        <end position="289"/>
    </location>
</feature>
<gene>
    <name evidence="7" type="ORF">AT15_02395</name>
</gene>
<evidence type="ECO:0000256" key="2">
    <source>
        <dbReference type="ARBA" id="ARBA00022475"/>
    </source>
</evidence>
<name>A0A176K3K9_9BACT</name>